<protein>
    <recommendedName>
        <fullName evidence="2">Methyltransferase FkbM domain-containing protein</fullName>
    </recommendedName>
</protein>
<dbReference type="AlphaFoldDB" id="A0A6C0D841"/>
<dbReference type="InterPro" id="IPR029063">
    <property type="entry name" value="SAM-dependent_MTases_sf"/>
</dbReference>
<sequence length="189" mass="21766">MALRYLTGNEKVLEIGGNIGRNSLIISSILGVNQNNLVVLESSPDISPILKHNRDINKMHFHIENSALSKRKLMQGGQIGWDTKVCENNIVEPGWKLINTISFYELILKYNIVFDTLVLDCEGAFYYILMDMPEILTNIKLIIMENDYLEVSRKHYIDDILKQNGFYVDYVEAGGWGPCQDNFFEVWKK</sequence>
<name>A0A6C0D841_9ZZZZ</name>
<dbReference type="SUPFAM" id="SSF53335">
    <property type="entry name" value="S-adenosyl-L-methionine-dependent methyltransferases"/>
    <property type="match status" value="1"/>
</dbReference>
<proteinExistence type="predicted"/>
<reference evidence="1" key="1">
    <citation type="journal article" date="2020" name="Nature">
        <title>Giant virus diversity and host interactions through global metagenomics.</title>
        <authorList>
            <person name="Schulz F."/>
            <person name="Roux S."/>
            <person name="Paez-Espino D."/>
            <person name="Jungbluth S."/>
            <person name="Walsh D.A."/>
            <person name="Denef V.J."/>
            <person name="McMahon K.D."/>
            <person name="Konstantinidis K.T."/>
            <person name="Eloe-Fadrosh E.A."/>
            <person name="Kyrpides N.C."/>
            <person name="Woyke T."/>
        </authorList>
    </citation>
    <scope>NUCLEOTIDE SEQUENCE</scope>
    <source>
        <strain evidence="1">GVMAG-M-3300023174-130</strain>
    </source>
</reference>
<dbReference type="Gene3D" id="3.40.50.150">
    <property type="entry name" value="Vaccinia Virus protein VP39"/>
    <property type="match status" value="1"/>
</dbReference>
<accession>A0A6C0D841</accession>
<evidence type="ECO:0000313" key="1">
    <source>
        <dbReference type="EMBL" id="QHT12532.1"/>
    </source>
</evidence>
<evidence type="ECO:0008006" key="2">
    <source>
        <dbReference type="Google" id="ProtNLM"/>
    </source>
</evidence>
<dbReference type="EMBL" id="MN739548">
    <property type="protein sequence ID" value="QHT12532.1"/>
    <property type="molecule type" value="Genomic_DNA"/>
</dbReference>
<organism evidence="1">
    <name type="scientific">viral metagenome</name>
    <dbReference type="NCBI Taxonomy" id="1070528"/>
    <lineage>
        <taxon>unclassified sequences</taxon>
        <taxon>metagenomes</taxon>
        <taxon>organismal metagenomes</taxon>
    </lineage>
</organism>